<comment type="caution">
    <text evidence="4">The sequence shown here is derived from an EMBL/GenBank/DDBJ whole genome shotgun (WGS) entry which is preliminary data.</text>
</comment>
<dbReference type="Gene3D" id="1.20.58.1880">
    <property type="match status" value="2"/>
</dbReference>
<dbReference type="CDD" id="cd00167">
    <property type="entry name" value="SANT"/>
    <property type="match status" value="2"/>
</dbReference>
<dbReference type="PANTHER" id="PTHR13992">
    <property type="entry name" value="NUCLEAR RECEPTOR CO-REPRESSOR RELATED NCOR"/>
    <property type="match status" value="1"/>
</dbReference>
<dbReference type="PANTHER" id="PTHR13992:SF39">
    <property type="entry name" value="SMRTER, ISOFORM G"/>
    <property type="match status" value="1"/>
</dbReference>
<feature type="region of interest" description="Disordered" evidence="1">
    <location>
        <begin position="1483"/>
        <end position="1506"/>
    </location>
</feature>
<dbReference type="InterPro" id="IPR017884">
    <property type="entry name" value="SANT_dom"/>
</dbReference>
<feature type="compositionally biased region" description="Polar residues" evidence="1">
    <location>
        <begin position="32"/>
        <end position="42"/>
    </location>
</feature>
<feature type="compositionally biased region" description="Polar residues" evidence="1">
    <location>
        <begin position="1494"/>
        <end position="1506"/>
    </location>
</feature>
<feature type="compositionally biased region" description="Low complexity" evidence="1">
    <location>
        <begin position="18"/>
        <end position="31"/>
    </location>
</feature>
<feature type="region of interest" description="Disordered" evidence="1">
    <location>
        <begin position="1357"/>
        <end position="1436"/>
    </location>
</feature>
<feature type="compositionally biased region" description="Polar residues" evidence="1">
    <location>
        <begin position="358"/>
        <end position="367"/>
    </location>
</feature>
<feature type="domain" description="SANT" evidence="3">
    <location>
        <begin position="1010"/>
        <end position="1056"/>
    </location>
</feature>
<feature type="region of interest" description="Disordered" evidence="1">
    <location>
        <begin position="165"/>
        <end position="323"/>
    </location>
</feature>
<evidence type="ECO:0000259" key="2">
    <source>
        <dbReference type="PROSITE" id="PS50090"/>
    </source>
</evidence>
<dbReference type="STRING" id="1806994.A0A507BT20"/>
<evidence type="ECO:0000313" key="5">
    <source>
        <dbReference type="Proteomes" id="UP000319731"/>
    </source>
</evidence>
<feature type="region of interest" description="Disordered" evidence="1">
    <location>
        <begin position="861"/>
        <end position="973"/>
    </location>
</feature>
<name>A0A507BT20_9FUNG</name>
<gene>
    <name evidence="4" type="ORF">SmJEL517_g04614</name>
</gene>
<evidence type="ECO:0000256" key="1">
    <source>
        <dbReference type="SAM" id="MobiDB-lite"/>
    </source>
</evidence>
<dbReference type="InterPro" id="IPR051571">
    <property type="entry name" value="N-CoR_corepressor"/>
</dbReference>
<dbReference type="InterPro" id="IPR009057">
    <property type="entry name" value="Homeodomain-like_sf"/>
</dbReference>
<dbReference type="GO" id="GO:0005654">
    <property type="term" value="C:nucleoplasm"/>
    <property type="evidence" value="ECO:0007669"/>
    <property type="project" value="UniProtKB-ARBA"/>
</dbReference>
<feature type="compositionally biased region" description="Basic and acidic residues" evidence="1">
    <location>
        <begin position="218"/>
        <end position="230"/>
    </location>
</feature>
<dbReference type="PROSITE" id="PS50090">
    <property type="entry name" value="MYB_LIKE"/>
    <property type="match status" value="2"/>
</dbReference>
<feature type="compositionally biased region" description="Polar residues" evidence="1">
    <location>
        <begin position="193"/>
        <end position="213"/>
    </location>
</feature>
<feature type="domain" description="Myb-like" evidence="2">
    <location>
        <begin position="1010"/>
        <end position="1052"/>
    </location>
</feature>
<dbReference type="InterPro" id="IPR001005">
    <property type="entry name" value="SANT/Myb"/>
</dbReference>
<feature type="compositionally biased region" description="Basic and acidic residues" evidence="1">
    <location>
        <begin position="1"/>
        <end position="11"/>
    </location>
</feature>
<dbReference type="GO" id="GO:0032991">
    <property type="term" value="C:protein-containing complex"/>
    <property type="evidence" value="ECO:0007669"/>
    <property type="project" value="UniProtKB-ARBA"/>
</dbReference>
<feature type="compositionally biased region" description="Low complexity" evidence="1">
    <location>
        <begin position="790"/>
        <end position="802"/>
    </location>
</feature>
<dbReference type="GeneID" id="42005839"/>
<dbReference type="EMBL" id="QEAO01000033">
    <property type="protein sequence ID" value="TPX32187.1"/>
    <property type="molecule type" value="Genomic_DNA"/>
</dbReference>
<dbReference type="Pfam" id="PF00249">
    <property type="entry name" value="Myb_DNA-binding"/>
    <property type="match status" value="3"/>
</dbReference>
<feature type="compositionally biased region" description="Low complexity" evidence="1">
    <location>
        <begin position="88"/>
        <end position="100"/>
    </location>
</feature>
<dbReference type="OrthoDB" id="10258692at2759"/>
<evidence type="ECO:0000313" key="4">
    <source>
        <dbReference type="EMBL" id="TPX32187.1"/>
    </source>
</evidence>
<sequence length="1506" mass="166325">MSDARGSKDELNPQIRGSSASIPVSSIPPSARKSTSILNSTHQQRDSIGDLYPRTNYTMDQQRYYERSNSDSNNPQQRTQQPPFSPVGASLGAGASSDAATVAPRPTRTRVSRWAPLPADRDEPAAFSNTANNESADAGNYHRFNSGGAPTASNITNLYNTQPPIQQQQSQLGDYRRASPPPPRMRISAPIASGSSYTSPRNAMATHNNTNRSPPHRYHNEFRFQNDADNRSLPSNQYNRSPQNDFSPSESRPSLMSQMGKRSRTEDMIPIPSNRPSMMQGVGIKQQPISRDDEEAEEEDLNVADDDEAAPEEEDEDDGGIDNEDIEQKIDSLDAEIAKYEALLQEMRQKKEAGSFNADGNSNQSKDASIEEGAPGTATPAMQEPPDILQLAEIENEPFVVAPGLPLHEEIYMANRHRARVTARAMALQARSLSDPSQPLPSQQIYKIEDFDFYTANIESHRTFRPLLVQHIQNRRRDMMDKRDELRQTYQELHDVWKKQIERLDREKERKRKKTGPAPTSIPERPALYHNSMSNSGAADLMMYGGGTLTRRSRAAANASFNSDLVRSEAEFTAAIAHIMTLDGNIDPSRLAPIPDMILEPIERNSVVHSDLSQLVRDPIDENRRLLESASQCWSDEDKYVFEVKLVQIGKNFRKIAEFLPGKTTQDCVRHYYREKERLGFKTLLRRTAPGPGRGGLRRARGGALARKLLQTGFGGSSTTSIDPNGVVEEVDLEEYDEDVAMDIERLRRNTRDAPANRKQKVKPPVIQPDSDGDDHAIDVSGGGGPPGPGNNTTTGSSSISNVKWTDDDKSKMIEALQQFGRDWNGVSSFMGNKTENECKIYYRQNRFRLGLDEILRVNDTSRRSMPRKKRAGGPSYNNDDNADEDGGVSLGEDQGGNEDSRGEDGEDMDDPDILEEARPKKKKNARKPTQTGITMNNNSSIDVMGNEPASEDARSRVRGGRTRKSTGAARKSRPNVIEEIPDLSSVMDASESYDPNDSIGASRKTVSYWSVREREAFVSAIQKVGCDWEAIAKMVGTKSSVQVRNYYSSHAKELGVDHITNLILQPHNVNRAKSYEEQQQQQQRLSTPPTQPHREDGGAGEEYVHSGHRRTPSQSSTGSHSRRRDEATYIAAADLLTMARGSNSPHLYAVGAGQQGGQYQPIYAQSARGILPPMVSLPPGSVANTIMTQHAQFPPGTTTFALPPVYIPYDRAAAAATIQHLAVPYAAGPGGAFQYPRDFYFSAGGPDYQAHPIAIQQMRPEMDVDQAERHSSPVRRESPQRRGGSVPLHGPPSPAGSNMAPPSLLIRHDEGMRTVLPSVRSLISAAEGAEGLGIQMPPTHQLAPIGQYHAIPPPMHTNLPAFAPDNSRGRSRSASPGYAAFGSSQQQLPQQQQHHQHHQHHQPHQQHQHHQQHVQHHQQQYRATSPGTMMVPSGIGMASAASVGSAIDDLRKHENQMPRMDAPVVVVTAMSEVLDGRREVAESRAIDVPRNDVQGSEANNQMDEG</sequence>
<feature type="region of interest" description="Disordered" evidence="1">
    <location>
        <begin position="504"/>
        <end position="529"/>
    </location>
</feature>
<feature type="compositionally biased region" description="Basic and acidic residues" evidence="1">
    <location>
        <begin position="1263"/>
        <end position="1281"/>
    </location>
</feature>
<dbReference type="Gene3D" id="1.10.10.60">
    <property type="entry name" value="Homeodomain-like"/>
    <property type="match status" value="1"/>
</dbReference>
<accession>A0A507BT20</accession>
<feature type="region of interest" description="Disordered" evidence="1">
    <location>
        <begin position="1073"/>
        <end position="1126"/>
    </location>
</feature>
<feature type="region of interest" description="Disordered" evidence="1">
    <location>
        <begin position="1263"/>
        <end position="1300"/>
    </location>
</feature>
<feature type="compositionally biased region" description="Basic and acidic residues" evidence="1">
    <location>
        <begin position="1093"/>
        <end position="1106"/>
    </location>
</feature>
<feature type="domain" description="SANT" evidence="3">
    <location>
        <begin position="629"/>
        <end position="680"/>
    </location>
</feature>
<evidence type="ECO:0000259" key="3">
    <source>
        <dbReference type="PROSITE" id="PS51293"/>
    </source>
</evidence>
<feature type="region of interest" description="Disordered" evidence="1">
    <location>
        <begin position="352"/>
        <end position="383"/>
    </location>
</feature>
<proteinExistence type="predicted"/>
<feature type="compositionally biased region" description="Acidic residues" evidence="1">
    <location>
        <begin position="292"/>
        <end position="323"/>
    </location>
</feature>
<dbReference type="SUPFAM" id="SSF46689">
    <property type="entry name" value="Homeodomain-like"/>
    <property type="match status" value="3"/>
</dbReference>
<dbReference type="RefSeq" id="XP_031023437.1">
    <property type="nucleotide sequence ID" value="XM_031170542.1"/>
</dbReference>
<feature type="compositionally biased region" description="Polar residues" evidence="1">
    <location>
        <begin position="70"/>
        <end position="82"/>
    </location>
</feature>
<dbReference type="PROSITE" id="PS51293">
    <property type="entry name" value="SANT"/>
    <property type="match status" value="3"/>
</dbReference>
<feature type="region of interest" description="Disordered" evidence="1">
    <location>
        <begin position="748"/>
        <end position="804"/>
    </location>
</feature>
<feature type="domain" description="SANT" evidence="3">
    <location>
        <begin position="800"/>
        <end position="851"/>
    </location>
</feature>
<dbReference type="SMART" id="SM00717">
    <property type="entry name" value="SANT"/>
    <property type="match status" value="3"/>
</dbReference>
<reference evidence="4 5" key="1">
    <citation type="journal article" date="2019" name="Sci. Rep.">
        <title>Comparative genomics of chytrid fungi reveal insights into the obligate biotrophic and pathogenic lifestyle of Synchytrium endobioticum.</title>
        <authorList>
            <person name="van de Vossenberg B.T.L.H."/>
            <person name="Warris S."/>
            <person name="Nguyen H.D.T."/>
            <person name="van Gent-Pelzer M.P.E."/>
            <person name="Joly D.L."/>
            <person name="van de Geest H.C."/>
            <person name="Bonants P.J.M."/>
            <person name="Smith D.S."/>
            <person name="Levesque C.A."/>
            <person name="van der Lee T.A.J."/>
        </authorList>
    </citation>
    <scope>NUCLEOTIDE SEQUENCE [LARGE SCALE GENOMIC DNA]</scope>
    <source>
        <strain evidence="4 5">JEL517</strain>
    </source>
</reference>
<feature type="region of interest" description="Disordered" evidence="1">
    <location>
        <begin position="1"/>
        <end position="143"/>
    </location>
</feature>
<dbReference type="GO" id="GO:0006357">
    <property type="term" value="P:regulation of transcription by RNA polymerase II"/>
    <property type="evidence" value="ECO:0007669"/>
    <property type="project" value="TreeGrafter"/>
</dbReference>
<dbReference type="GO" id="GO:0000785">
    <property type="term" value="C:chromatin"/>
    <property type="evidence" value="ECO:0007669"/>
    <property type="project" value="TreeGrafter"/>
</dbReference>
<feature type="compositionally biased region" description="Polar residues" evidence="1">
    <location>
        <begin position="930"/>
        <end position="942"/>
    </location>
</feature>
<feature type="compositionally biased region" description="Acidic residues" evidence="1">
    <location>
        <begin position="905"/>
        <end position="915"/>
    </location>
</feature>
<keyword evidence="5" id="KW-1185">Reference proteome</keyword>
<feature type="compositionally biased region" description="Basic residues" evidence="1">
    <location>
        <begin position="1395"/>
        <end position="1417"/>
    </location>
</feature>
<feature type="compositionally biased region" description="Polar residues" evidence="1">
    <location>
        <begin position="232"/>
        <end position="257"/>
    </location>
</feature>
<dbReference type="Proteomes" id="UP000319731">
    <property type="component" value="Unassembled WGS sequence"/>
</dbReference>
<organism evidence="4 5">
    <name type="scientific">Synchytrium microbalum</name>
    <dbReference type="NCBI Taxonomy" id="1806994"/>
    <lineage>
        <taxon>Eukaryota</taxon>
        <taxon>Fungi</taxon>
        <taxon>Fungi incertae sedis</taxon>
        <taxon>Chytridiomycota</taxon>
        <taxon>Chytridiomycota incertae sedis</taxon>
        <taxon>Chytridiomycetes</taxon>
        <taxon>Synchytriales</taxon>
        <taxon>Synchytriaceae</taxon>
        <taxon>Synchytrium</taxon>
    </lineage>
</organism>
<protein>
    <submittedName>
        <fullName evidence="4">Uncharacterized protein</fullName>
    </submittedName>
</protein>
<feature type="domain" description="Myb-like" evidence="2">
    <location>
        <begin position="797"/>
        <end position="847"/>
    </location>
</feature>